<dbReference type="CDD" id="cd06583">
    <property type="entry name" value="PGRP"/>
    <property type="match status" value="1"/>
</dbReference>
<dbReference type="PANTHER" id="PTHR11022">
    <property type="entry name" value="PEPTIDOGLYCAN RECOGNITION PROTEIN"/>
    <property type="match status" value="1"/>
</dbReference>
<dbReference type="Gene3D" id="3.40.80.10">
    <property type="entry name" value="Peptidoglycan recognition protein-like"/>
    <property type="match status" value="1"/>
</dbReference>
<dbReference type="SMART" id="SM00644">
    <property type="entry name" value="Ami_2"/>
    <property type="match status" value="1"/>
</dbReference>
<dbReference type="GO" id="GO:0042834">
    <property type="term" value="F:peptidoglycan binding"/>
    <property type="evidence" value="ECO:0007669"/>
    <property type="project" value="InterPro"/>
</dbReference>
<keyword evidence="12" id="KW-1185">Reference proteome</keyword>
<dbReference type="EMBL" id="KQ461198">
    <property type="protein sequence ID" value="KPJ06011.1"/>
    <property type="molecule type" value="Genomic_DNA"/>
</dbReference>
<evidence type="ECO:0000259" key="9">
    <source>
        <dbReference type="SMART" id="SM00644"/>
    </source>
</evidence>
<evidence type="ECO:0000256" key="2">
    <source>
        <dbReference type="ARBA" id="ARBA00011245"/>
    </source>
</evidence>
<keyword evidence="5" id="KW-0391">Immunity</keyword>
<organism evidence="11 12">
    <name type="scientific">Papilio machaon</name>
    <name type="common">Old World swallowtail butterfly</name>
    <dbReference type="NCBI Taxonomy" id="76193"/>
    <lineage>
        <taxon>Eukaryota</taxon>
        <taxon>Metazoa</taxon>
        <taxon>Ecdysozoa</taxon>
        <taxon>Arthropoda</taxon>
        <taxon>Hexapoda</taxon>
        <taxon>Insecta</taxon>
        <taxon>Pterygota</taxon>
        <taxon>Neoptera</taxon>
        <taxon>Endopterygota</taxon>
        <taxon>Lepidoptera</taxon>
        <taxon>Glossata</taxon>
        <taxon>Ditrysia</taxon>
        <taxon>Papilionoidea</taxon>
        <taxon>Papilionidae</taxon>
        <taxon>Papilioninae</taxon>
        <taxon>Papilio</taxon>
    </lineage>
</organism>
<name>A0A194QR53_PAPMA</name>
<evidence type="ECO:0000256" key="1">
    <source>
        <dbReference type="ARBA" id="ARBA00007553"/>
    </source>
</evidence>
<gene>
    <name evidence="11" type="ORF">RR48_14453</name>
</gene>
<reference evidence="11 12" key="1">
    <citation type="journal article" date="2015" name="Nat. Commun.">
        <title>Outbred genome sequencing and CRISPR/Cas9 gene editing in butterflies.</title>
        <authorList>
            <person name="Li X."/>
            <person name="Fan D."/>
            <person name="Zhang W."/>
            <person name="Liu G."/>
            <person name="Zhang L."/>
            <person name="Zhao L."/>
            <person name="Fang X."/>
            <person name="Chen L."/>
            <person name="Dong Y."/>
            <person name="Chen Y."/>
            <person name="Ding Y."/>
            <person name="Zhao R."/>
            <person name="Feng M."/>
            <person name="Zhu Y."/>
            <person name="Feng Y."/>
            <person name="Jiang X."/>
            <person name="Zhu D."/>
            <person name="Xiang H."/>
            <person name="Feng X."/>
            <person name="Li S."/>
            <person name="Wang J."/>
            <person name="Zhang G."/>
            <person name="Kronforst M.R."/>
            <person name="Wang W."/>
        </authorList>
    </citation>
    <scope>NUCLEOTIDE SEQUENCE [LARGE SCALE GENOMIC DNA]</scope>
    <source>
        <strain evidence="11">Ya'a_city_454_Pm</strain>
        <tissue evidence="11">Whole body</tissue>
    </source>
</reference>
<protein>
    <recommendedName>
        <fullName evidence="7">Peptidoglycan recognition protein</fullName>
    </recommendedName>
</protein>
<feature type="disulfide bond" evidence="8">
    <location>
        <begin position="14"/>
        <end position="136"/>
    </location>
</feature>
<comment type="subunit">
    <text evidence="2">Monomer.</text>
</comment>
<dbReference type="GO" id="GO:0045087">
    <property type="term" value="P:innate immune response"/>
    <property type="evidence" value="ECO:0007669"/>
    <property type="project" value="UniProtKB-KW"/>
</dbReference>
<evidence type="ECO:0000259" key="10">
    <source>
        <dbReference type="SMART" id="SM00701"/>
    </source>
</evidence>
<feature type="domain" description="N-acetylmuramoyl-L-alanine amidase" evidence="9">
    <location>
        <begin position="26"/>
        <end position="162"/>
    </location>
</feature>
<dbReference type="FunFam" id="3.40.80.10:FF:000001">
    <property type="entry name" value="Peptidoglycan recognition protein 1"/>
    <property type="match status" value="1"/>
</dbReference>
<dbReference type="PANTHER" id="PTHR11022:SF74">
    <property type="entry name" value="PEPTIDOGLYCAN-RECOGNITION PROTEIN SA"/>
    <property type="match status" value="1"/>
</dbReference>
<keyword evidence="3" id="KW-0399">Innate immunity</keyword>
<dbReference type="InterPro" id="IPR017331">
    <property type="entry name" value="Peptidoglycan_recognition"/>
</dbReference>
<dbReference type="InterPro" id="IPR002502">
    <property type="entry name" value="Amidase_domain"/>
</dbReference>
<evidence type="ECO:0000256" key="8">
    <source>
        <dbReference type="PIRSR" id="PIRSR037945-1"/>
    </source>
</evidence>
<dbReference type="InterPro" id="IPR006619">
    <property type="entry name" value="PGRP_domain_met/bac"/>
</dbReference>
<feature type="domain" description="Peptidoglycan recognition protein family" evidence="10">
    <location>
        <begin position="14"/>
        <end position="156"/>
    </location>
</feature>
<evidence type="ECO:0000256" key="5">
    <source>
        <dbReference type="ARBA" id="ARBA00022859"/>
    </source>
</evidence>
<dbReference type="SUPFAM" id="SSF55846">
    <property type="entry name" value="N-acetylmuramoyl-L-alanine amidase-like"/>
    <property type="match status" value="1"/>
</dbReference>
<keyword evidence="6 8" id="KW-1015">Disulfide bond</keyword>
<dbReference type="InterPro" id="IPR036505">
    <property type="entry name" value="Amidase/PGRP_sf"/>
</dbReference>
<dbReference type="PIRSF" id="PIRSF037945">
    <property type="entry name" value="PGRPs"/>
    <property type="match status" value="1"/>
</dbReference>
<dbReference type="InterPro" id="IPR015510">
    <property type="entry name" value="PGRP"/>
</dbReference>
<dbReference type="GO" id="GO:0008745">
    <property type="term" value="F:N-acetylmuramoyl-L-alanine amidase activity"/>
    <property type="evidence" value="ECO:0007669"/>
    <property type="project" value="InterPro"/>
</dbReference>
<evidence type="ECO:0000256" key="6">
    <source>
        <dbReference type="ARBA" id="ARBA00023157"/>
    </source>
</evidence>
<dbReference type="AlphaFoldDB" id="A0A194QR53"/>
<proteinExistence type="inferred from homology"/>
<sequence>MEVKSSDGKSHANCGVVPIWIWGCESTRRTVLLDLPVKIVIIQHTVSPPCNTDHACESSLKSIRDYHINHLNFTDIGPSFLIGGNGKVYEGAGWKHVGAHTRGYNDKAIAVSFIGDFSYDLPTPEALQAAEDLLSCGVKNYYLTPNYRIVGHRQLSATDSPGDKLQEHISTWSHWTYAL</sequence>
<dbReference type="Pfam" id="PF01510">
    <property type="entry name" value="Amidase_2"/>
    <property type="match status" value="1"/>
</dbReference>
<accession>A0A194QR53</accession>
<dbReference type="GO" id="GO:0008270">
    <property type="term" value="F:zinc ion binding"/>
    <property type="evidence" value="ECO:0007669"/>
    <property type="project" value="InterPro"/>
</dbReference>
<comment type="similarity">
    <text evidence="1">Belongs to the N-acetylmuramoyl-L-alanine amidase 2 family.</text>
</comment>
<evidence type="ECO:0000313" key="12">
    <source>
        <dbReference type="Proteomes" id="UP000053240"/>
    </source>
</evidence>
<evidence type="ECO:0000256" key="3">
    <source>
        <dbReference type="ARBA" id="ARBA00022588"/>
    </source>
</evidence>
<feature type="disulfide bond" evidence="8">
    <location>
        <begin position="50"/>
        <end position="56"/>
    </location>
</feature>
<dbReference type="Proteomes" id="UP000053240">
    <property type="component" value="Unassembled WGS sequence"/>
</dbReference>
<evidence type="ECO:0000256" key="7">
    <source>
        <dbReference type="ARBA" id="ARBA00069708"/>
    </source>
</evidence>
<keyword evidence="4" id="KW-0732">Signal</keyword>
<dbReference type="GO" id="GO:0009253">
    <property type="term" value="P:peptidoglycan catabolic process"/>
    <property type="evidence" value="ECO:0007669"/>
    <property type="project" value="InterPro"/>
</dbReference>
<evidence type="ECO:0000313" key="11">
    <source>
        <dbReference type="EMBL" id="KPJ06011.1"/>
    </source>
</evidence>
<dbReference type="InParanoid" id="A0A194QR53"/>
<evidence type="ECO:0000256" key="4">
    <source>
        <dbReference type="ARBA" id="ARBA00022729"/>
    </source>
</evidence>
<dbReference type="SMART" id="SM00701">
    <property type="entry name" value="PGRP"/>
    <property type="match status" value="1"/>
</dbReference>